<dbReference type="EMBL" id="JBBPBN010001159">
    <property type="protein sequence ID" value="KAK8479562.1"/>
    <property type="molecule type" value="Genomic_DNA"/>
</dbReference>
<dbReference type="Proteomes" id="UP001396334">
    <property type="component" value="Unassembled WGS sequence"/>
</dbReference>
<gene>
    <name evidence="1" type="ORF">V6N11_047896</name>
</gene>
<name>A0ABR1ZGX0_9ROSI</name>
<keyword evidence="2" id="KW-1185">Reference proteome</keyword>
<sequence length="198" mass="22199">MLGLSDHWPVVLTVSRGVGGPKPFKWFSHWADILDLAEVIKSTTRLQGLKDVPSTLRAVKAVVKVWVKDFHSSESESIPIIERKVGELEDRLCLEGYNELFVQLQVADYLLPFGTEFLGGAVGAQWKLQRDASFGEIRHLEIHISGGLPFCADEGAQYAHYFDSRELESEFCWNVYVAYVIGCRSEGFVESLFGVLTS</sequence>
<reference evidence="1 2" key="1">
    <citation type="journal article" date="2024" name="G3 (Bethesda)">
        <title>Genome assembly of Hibiscus sabdariffa L. provides insights into metabolisms of medicinal natural products.</title>
        <authorList>
            <person name="Kim T."/>
        </authorList>
    </citation>
    <scope>NUCLEOTIDE SEQUENCE [LARGE SCALE GENOMIC DNA]</scope>
    <source>
        <strain evidence="1">TK-2024</strain>
        <tissue evidence="1">Old leaves</tissue>
    </source>
</reference>
<organism evidence="1 2">
    <name type="scientific">Hibiscus sabdariffa</name>
    <name type="common">roselle</name>
    <dbReference type="NCBI Taxonomy" id="183260"/>
    <lineage>
        <taxon>Eukaryota</taxon>
        <taxon>Viridiplantae</taxon>
        <taxon>Streptophyta</taxon>
        <taxon>Embryophyta</taxon>
        <taxon>Tracheophyta</taxon>
        <taxon>Spermatophyta</taxon>
        <taxon>Magnoliopsida</taxon>
        <taxon>eudicotyledons</taxon>
        <taxon>Gunneridae</taxon>
        <taxon>Pentapetalae</taxon>
        <taxon>rosids</taxon>
        <taxon>malvids</taxon>
        <taxon>Malvales</taxon>
        <taxon>Malvaceae</taxon>
        <taxon>Malvoideae</taxon>
        <taxon>Hibiscus</taxon>
    </lineage>
</organism>
<comment type="caution">
    <text evidence="1">The sequence shown here is derived from an EMBL/GenBank/DDBJ whole genome shotgun (WGS) entry which is preliminary data.</text>
</comment>
<accession>A0ABR1ZGX0</accession>
<protein>
    <submittedName>
        <fullName evidence="1">Uncharacterized protein</fullName>
    </submittedName>
</protein>
<evidence type="ECO:0000313" key="1">
    <source>
        <dbReference type="EMBL" id="KAK8479562.1"/>
    </source>
</evidence>
<evidence type="ECO:0000313" key="2">
    <source>
        <dbReference type="Proteomes" id="UP001396334"/>
    </source>
</evidence>
<proteinExistence type="predicted"/>